<dbReference type="SUPFAM" id="SSF50692">
    <property type="entry name" value="ADC-like"/>
    <property type="match status" value="1"/>
</dbReference>
<dbReference type="Pfam" id="PF17862">
    <property type="entry name" value="AAA_lid_3"/>
    <property type="match status" value="1"/>
</dbReference>
<keyword evidence="6" id="KW-0677">Repeat</keyword>
<dbReference type="InterPro" id="IPR003593">
    <property type="entry name" value="AAA+_ATPase"/>
</dbReference>
<dbReference type="EMBL" id="GIFK01000173">
    <property type="protein sequence ID" value="NBJ57876.1"/>
    <property type="molecule type" value="Transcribed_RNA"/>
</dbReference>
<keyword evidence="3" id="KW-0813">Transport</keyword>
<dbReference type="InterPro" id="IPR029067">
    <property type="entry name" value="CDC48_domain_2-like_sf"/>
</dbReference>
<keyword evidence="8" id="KW-0378">Hydrolase</keyword>
<evidence type="ECO:0000313" key="19">
    <source>
        <dbReference type="EMBL" id="NBJ57876.1"/>
    </source>
</evidence>
<proteinExistence type="inferred from homology"/>
<evidence type="ECO:0000256" key="2">
    <source>
        <dbReference type="ARBA" id="ARBA00006914"/>
    </source>
</evidence>
<dbReference type="GO" id="GO:0016887">
    <property type="term" value="F:ATP hydrolysis activity"/>
    <property type="evidence" value="ECO:0007669"/>
    <property type="project" value="InterPro"/>
</dbReference>
<comment type="subcellular location">
    <subcellularLocation>
        <location evidence="1">Cytoplasm</location>
        <location evidence="1">Cytosol</location>
    </subcellularLocation>
    <subcellularLocation>
        <location evidence="15">Peroxisome membrane</location>
    </subcellularLocation>
</comment>
<dbReference type="AlphaFoldDB" id="A0A6B2E6M2"/>
<comment type="similarity">
    <text evidence="2">Belongs to the AAA ATPase family.</text>
</comment>
<evidence type="ECO:0000256" key="5">
    <source>
        <dbReference type="ARBA" id="ARBA00022593"/>
    </source>
</evidence>
<keyword evidence="7" id="KW-0547">Nucleotide-binding</keyword>
<feature type="domain" description="AAA+ ATPase" evidence="18">
    <location>
        <begin position="472"/>
        <end position="619"/>
    </location>
</feature>
<dbReference type="SUPFAM" id="SSF54585">
    <property type="entry name" value="Cdc48 domain 2-like"/>
    <property type="match status" value="1"/>
</dbReference>
<evidence type="ECO:0000256" key="16">
    <source>
        <dbReference type="ARBA" id="ARBA00048778"/>
    </source>
</evidence>
<dbReference type="Gene3D" id="3.40.50.300">
    <property type="entry name" value="P-loop containing nucleotide triphosphate hydrolases"/>
    <property type="match status" value="2"/>
</dbReference>
<evidence type="ECO:0000256" key="8">
    <source>
        <dbReference type="ARBA" id="ARBA00022801"/>
    </source>
</evidence>
<dbReference type="GO" id="GO:0005829">
    <property type="term" value="C:cytosol"/>
    <property type="evidence" value="ECO:0007669"/>
    <property type="project" value="UniProtKB-SubCell"/>
</dbReference>
<dbReference type="GO" id="GO:0005778">
    <property type="term" value="C:peroxisomal membrane"/>
    <property type="evidence" value="ECO:0007669"/>
    <property type="project" value="UniProtKB-SubCell"/>
</dbReference>
<keyword evidence="11" id="KW-0472">Membrane</keyword>
<keyword evidence="12" id="KW-0576">Peroxisome</keyword>
<dbReference type="PANTHER" id="PTHR23077:SF12">
    <property type="entry name" value="PEROXISOMAL ATPASE PEX1"/>
    <property type="match status" value="1"/>
</dbReference>
<evidence type="ECO:0000256" key="3">
    <source>
        <dbReference type="ARBA" id="ARBA00022448"/>
    </source>
</evidence>
<evidence type="ECO:0000256" key="10">
    <source>
        <dbReference type="ARBA" id="ARBA00022927"/>
    </source>
</evidence>
<dbReference type="InterPro" id="IPR003960">
    <property type="entry name" value="ATPase_AAA_CS"/>
</dbReference>
<dbReference type="SUPFAM" id="SSF52540">
    <property type="entry name" value="P-loop containing nucleoside triphosphate hydrolases"/>
    <property type="match status" value="2"/>
</dbReference>
<keyword evidence="10" id="KW-0653">Protein transport</keyword>
<evidence type="ECO:0000256" key="12">
    <source>
        <dbReference type="ARBA" id="ARBA00023140"/>
    </source>
</evidence>
<dbReference type="InterPro" id="IPR003959">
    <property type="entry name" value="ATPase_AAA_core"/>
</dbReference>
<sequence>MYRRTMTVVYKPLKNNYIILPESYFRLVSAYEHGCLNVNFNYGETCHLSWASYPGTNLHDTEVGLNSATAQALGLKEGAIVKCSLVTEAKYVAQVFVTPASQTDWEMTQLSASRIQSTMLDQTKIVALHQRIVVWLNKSISVVLMVDKIEPSMEFGRIENDTELIVAPFVEVKPTLAAKKTNRTSLHISDESEDGLPDIQPTRAAQLSRSSTVASVSSCSSSKIESKIDSLQELHRELLLEATSCVEFRVIPRKWTDNQQMNEIFTTRDNLPQNFDLSRVYVVKSAENREAFVSVKILSEDEGFPRNIYPSVEIYEPLLRTLGVKAFERIELKAKNTVLNFIERIDLLPGRKIGFREVKELEEDFKRFILESTKILPIVLNQEQTVKLGENYFATVKLIPETFRYCLLDADIVRESKIFVSDEVRVFKEIHEEKRPEARSFVRVPSFVDIVDDCVESFKRNLCLDGRQRKSLPENVLVIGGSSSGKSRICEEILDQLSQAPFHCYFDIFFCARNKGRKPESIHRDLRLIFTTCLTHRPSILLLDNLDVLTKNVGDQHTQDAEYYAKVSDIMQSLILEFTTSAAISVIATVGSVKNLCSRIYSTRGRHLFQRLVKIPDLDVGAREFILQEVAGKSGVGGSVNWEKFASLTEGYKFGDLMQFIERAIFRCVKENPKMPRFTEDCLKETLKVTSDFCLEGIESNREVADEEISDQIAGLQKVTEVLEEVLMWPSKYAGIFADSPLRNQAGVLLFGPPGVGKTYLVGQIARAWHLRMISVKGPELLAKYIGQSEENVRQLFDRARSARPCVLFFDEFDSLAPRRGHDSTGVTDRVVNQLLTELDGVESLQGVTVIGATSRPELLDPALLRSGRIDRLVECTLPDTEAREKIFAKLSGSLKLNGDVSWTEMAAKTNNFTGADIHSVLTSATMIAVKEALAGSEEVPDSVLLCQRHLLEALTTTRPSLSPQDIGRYRKIYGKFTNKDRQVTNREFVAKRATLA</sequence>
<evidence type="ECO:0000256" key="4">
    <source>
        <dbReference type="ARBA" id="ARBA00022490"/>
    </source>
</evidence>
<evidence type="ECO:0000256" key="1">
    <source>
        <dbReference type="ARBA" id="ARBA00004514"/>
    </source>
</evidence>
<evidence type="ECO:0000256" key="9">
    <source>
        <dbReference type="ARBA" id="ARBA00022840"/>
    </source>
</evidence>
<evidence type="ECO:0000256" key="17">
    <source>
        <dbReference type="ARBA" id="ARBA00064205"/>
    </source>
</evidence>
<dbReference type="Pfam" id="PF09262">
    <property type="entry name" value="PEX-1N"/>
    <property type="match status" value="1"/>
</dbReference>
<dbReference type="PROSITE" id="PS00674">
    <property type="entry name" value="AAA"/>
    <property type="match status" value="1"/>
</dbReference>
<evidence type="ECO:0000256" key="13">
    <source>
        <dbReference type="ARBA" id="ARBA00032509"/>
    </source>
</evidence>
<dbReference type="InterPro" id="IPR015342">
    <property type="entry name" value="PEX1-N_C-lobe"/>
</dbReference>
<dbReference type="Pfam" id="PF00004">
    <property type="entry name" value="AAA"/>
    <property type="match status" value="2"/>
</dbReference>
<dbReference type="GO" id="GO:0005524">
    <property type="term" value="F:ATP binding"/>
    <property type="evidence" value="ECO:0007669"/>
    <property type="project" value="UniProtKB-KW"/>
</dbReference>
<keyword evidence="9" id="KW-0067">ATP-binding</keyword>
<protein>
    <recommendedName>
        <fullName evidence="14">Peroxisomal ATPase PEX1</fullName>
    </recommendedName>
    <alternativeName>
        <fullName evidence="13">Peroxin-1</fullName>
    </alternativeName>
</protein>
<evidence type="ECO:0000256" key="14">
    <source>
        <dbReference type="ARBA" id="ARBA00034532"/>
    </source>
</evidence>
<feature type="domain" description="AAA+ ATPase" evidence="18">
    <location>
        <begin position="744"/>
        <end position="880"/>
    </location>
</feature>
<accession>A0A6B2E6M2</accession>
<dbReference type="SMART" id="SM00382">
    <property type="entry name" value="AAA"/>
    <property type="match status" value="2"/>
</dbReference>
<dbReference type="PANTHER" id="PTHR23077">
    <property type="entry name" value="AAA-FAMILY ATPASE"/>
    <property type="match status" value="1"/>
</dbReference>
<dbReference type="Gene3D" id="1.10.8.60">
    <property type="match status" value="2"/>
</dbReference>
<dbReference type="InterPro" id="IPR009010">
    <property type="entry name" value="Asp_de-COase-like_dom_sf"/>
</dbReference>
<dbReference type="InterPro" id="IPR027417">
    <property type="entry name" value="P-loop_NTPase"/>
</dbReference>
<evidence type="ECO:0000256" key="7">
    <source>
        <dbReference type="ARBA" id="ARBA00022741"/>
    </source>
</evidence>
<evidence type="ECO:0000259" key="18">
    <source>
        <dbReference type="SMART" id="SM00382"/>
    </source>
</evidence>
<keyword evidence="5" id="KW-0962">Peroxisome biogenesis</keyword>
<evidence type="ECO:0000256" key="6">
    <source>
        <dbReference type="ARBA" id="ARBA00022737"/>
    </source>
</evidence>
<dbReference type="FunFam" id="1.10.8.60:FF:000105">
    <property type="entry name" value="PeRoXisome assembly factor"/>
    <property type="match status" value="1"/>
</dbReference>
<comment type="catalytic activity">
    <reaction evidence="16">
        <text>ATP + H2O = ADP + phosphate + H(+)</text>
        <dbReference type="Rhea" id="RHEA:13065"/>
        <dbReference type="ChEBI" id="CHEBI:15377"/>
        <dbReference type="ChEBI" id="CHEBI:15378"/>
        <dbReference type="ChEBI" id="CHEBI:30616"/>
        <dbReference type="ChEBI" id="CHEBI:43474"/>
        <dbReference type="ChEBI" id="CHEBI:456216"/>
    </reaction>
    <physiologicalReaction direction="left-to-right" evidence="16">
        <dbReference type="Rhea" id="RHEA:13066"/>
    </physiologicalReaction>
</comment>
<dbReference type="Gene3D" id="3.10.330.10">
    <property type="match status" value="1"/>
</dbReference>
<organism evidence="19">
    <name type="scientific">Phlebotomus kandelakii</name>
    <dbReference type="NCBI Taxonomy" id="1109342"/>
    <lineage>
        <taxon>Eukaryota</taxon>
        <taxon>Metazoa</taxon>
        <taxon>Ecdysozoa</taxon>
        <taxon>Arthropoda</taxon>
        <taxon>Hexapoda</taxon>
        <taxon>Insecta</taxon>
        <taxon>Pterygota</taxon>
        <taxon>Neoptera</taxon>
        <taxon>Endopterygota</taxon>
        <taxon>Diptera</taxon>
        <taxon>Nematocera</taxon>
        <taxon>Psychodoidea</taxon>
        <taxon>Psychodidae</taxon>
        <taxon>Phlebotomus</taxon>
        <taxon>Larroussius</taxon>
    </lineage>
</organism>
<reference evidence="19" key="1">
    <citation type="submission" date="2019-10" db="EMBL/GenBank/DDBJ databases">
        <title>Short sand fly seasons in Tbilisi, Georgia, hinder development of host immunity to saliva of the visceral leishmaniasis vector Phlebotomus kandelakii.</title>
        <authorList>
            <person name="Oliveira F."/>
            <person name="Giorgobiani E."/>
            <person name="Guimaraes-Costa A.B."/>
            <person name="Abdeladhim M."/>
            <person name="Oristian J."/>
            <person name="Tskhvaradze L."/>
            <person name="Tsertsvadze N."/>
            <person name="Zakalashvili M."/>
            <person name="Valenzuela J.G."/>
            <person name="Kamhawi S."/>
        </authorList>
    </citation>
    <scope>NUCLEOTIDE SEQUENCE</scope>
    <source>
        <strain evidence="19">Wild-capture in Tbilisi</strain>
        <tissue evidence="19">Salivary glands</tissue>
    </source>
</reference>
<name>A0A6B2E6M2_9DIPT</name>
<dbReference type="FunFam" id="3.40.50.300:FF:000149">
    <property type="entry name" value="Nuclear valosin-containing protein-like"/>
    <property type="match status" value="1"/>
</dbReference>
<dbReference type="InterPro" id="IPR050168">
    <property type="entry name" value="AAA_ATPase_domain"/>
</dbReference>
<dbReference type="InterPro" id="IPR041569">
    <property type="entry name" value="AAA_lid_3"/>
</dbReference>
<evidence type="ECO:0000256" key="11">
    <source>
        <dbReference type="ARBA" id="ARBA00023136"/>
    </source>
</evidence>
<evidence type="ECO:0000256" key="15">
    <source>
        <dbReference type="ARBA" id="ARBA00046271"/>
    </source>
</evidence>
<dbReference type="GO" id="GO:0016558">
    <property type="term" value="P:protein import into peroxisome matrix"/>
    <property type="evidence" value="ECO:0007669"/>
    <property type="project" value="TreeGrafter"/>
</dbReference>
<keyword evidence="4" id="KW-0963">Cytoplasm</keyword>
<comment type="subunit">
    <text evidence="17">Interacts with PEX6; forming the PEX1-PEX6 AAA ATPase complex, which is composed of a heterohexamer formed by a trimer of PEX1-PEX6 dimers.</text>
</comment>